<name>A0A5B7HR09_PORTR</name>
<gene>
    <name evidence="2" type="ORF">E2C01_065176</name>
</gene>
<feature type="region of interest" description="Disordered" evidence="1">
    <location>
        <begin position="1"/>
        <end position="25"/>
    </location>
</feature>
<evidence type="ECO:0000313" key="2">
    <source>
        <dbReference type="EMBL" id="MPC70914.1"/>
    </source>
</evidence>
<evidence type="ECO:0000256" key="1">
    <source>
        <dbReference type="SAM" id="MobiDB-lite"/>
    </source>
</evidence>
<feature type="compositionally biased region" description="Polar residues" evidence="1">
    <location>
        <begin position="11"/>
        <end position="23"/>
    </location>
</feature>
<reference evidence="2 3" key="1">
    <citation type="submission" date="2019-05" db="EMBL/GenBank/DDBJ databases">
        <title>Another draft genome of Portunus trituberculatus and its Hox gene families provides insights of decapod evolution.</title>
        <authorList>
            <person name="Jeong J.-H."/>
            <person name="Song I."/>
            <person name="Kim S."/>
            <person name="Choi T."/>
            <person name="Kim D."/>
            <person name="Ryu S."/>
            <person name="Kim W."/>
        </authorList>
    </citation>
    <scope>NUCLEOTIDE SEQUENCE [LARGE SCALE GENOMIC DNA]</scope>
    <source>
        <tissue evidence="2">Muscle</tissue>
    </source>
</reference>
<keyword evidence="3" id="KW-1185">Reference proteome</keyword>
<dbReference type="EMBL" id="VSRR010031951">
    <property type="protein sequence ID" value="MPC70914.1"/>
    <property type="molecule type" value="Genomic_DNA"/>
</dbReference>
<dbReference type="Proteomes" id="UP000324222">
    <property type="component" value="Unassembled WGS sequence"/>
</dbReference>
<dbReference type="AlphaFoldDB" id="A0A5B7HR09"/>
<comment type="caution">
    <text evidence="2">The sequence shown here is derived from an EMBL/GenBank/DDBJ whole genome shotgun (WGS) entry which is preliminary data.</text>
</comment>
<proteinExistence type="predicted"/>
<organism evidence="2 3">
    <name type="scientific">Portunus trituberculatus</name>
    <name type="common">Swimming crab</name>
    <name type="synonym">Neptunus trituberculatus</name>
    <dbReference type="NCBI Taxonomy" id="210409"/>
    <lineage>
        <taxon>Eukaryota</taxon>
        <taxon>Metazoa</taxon>
        <taxon>Ecdysozoa</taxon>
        <taxon>Arthropoda</taxon>
        <taxon>Crustacea</taxon>
        <taxon>Multicrustacea</taxon>
        <taxon>Malacostraca</taxon>
        <taxon>Eumalacostraca</taxon>
        <taxon>Eucarida</taxon>
        <taxon>Decapoda</taxon>
        <taxon>Pleocyemata</taxon>
        <taxon>Brachyura</taxon>
        <taxon>Eubrachyura</taxon>
        <taxon>Portunoidea</taxon>
        <taxon>Portunidae</taxon>
        <taxon>Portuninae</taxon>
        <taxon>Portunus</taxon>
    </lineage>
</organism>
<sequence>MFECGCRGSLWTEQPMGSKSGGRNANKDFCCVDTRSVERSLTATRPANKHSALPARPIMLIRVKKLNTFLNNVGE</sequence>
<protein>
    <submittedName>
        <fullName evidence="2">Uncharacterized protein</fullName>
    </submittedName>
</protein>
<evidence type="ECO:0000313" key="3">
    <source>
        <dbReference type="Proteomes" id="UP000324222"/>
    </source>
</evidence>
<accession>A0A5B7HR09</accession>